<organism evidence="2 3">
    <name type="scientific">Durusdinium trenchii</name>
    <dbReference type="NCBI Taxonomy" id="1381693"/>
    <lineage>
        <taxon>Eukaryota</taxon>
        <taxon>Sar</taxon>
        <taxon>Alveolata</taxon>
        <taxon>Dinophyceae</taxon>
        <taxon>Suessiales</taxon>
        <taxon>Symbiodiniaceae</taxon>
        <taxon>Durusdinium</taxon>
    </lineage>
</organism>
<feature type="non-terminal residue" evidence="2">
    <location>
        <position position="114"/>
    </location>
</feature>
<feature type="region of interest" description="Disordered" evidence="1">
    <location>
        <begin position="91"/>
        <end position="114"/>
    </location>
</feature>
<dbReference type="EMBL" id="CAXAMM010023581">
    <property type="protein sequence ID" value="CAK9053858.1"/>
    <property type="molecule type" value="Genomic_DNA"/>
</dbReference>
<reference evidence="2 3" key="1">
    <citation type="submission" date="2024-02" db="EMBL/GenBank/DDBJ databases">
        <authorList>
            <person name="Chen Y."/>
            <person name="Shah S."/>
            <person name="Dougan E. K."/>
            <person name="Thang M."/>
            <person name="Chan C."/>
        </authorList>
    </citation>
    <scope>NUCLEOTIDE SEQUENCE [LARGE SCALE GENOMIC DNA]</scope>
</reference>
<evidence type="ECO:0000313" key="2">
    <source>
        <dbReference type="EMBL" id="CAK9053858.1"/>
    </source>
</evidence>
<name>A0ABP0MRN3_9DINO</name>
<gene>
    <name evidence="2" type="ORF">SCF082_LOCUS29313</name>
</gene>
<keyword evidence="3" id="KW-1185">Reference proteome</keyword>
<comment type="caution">
    <text evidence="2">The sequence shown here is derived from an EMBL/GenBank/DDBJ whole genome shotgun (WGS) entry which is preliminary data.</text>
</comment>
<protein>
    <submittedName>
        <fullName evidence="2">Uncharacterized protein</fullName>
    </submittedName>
</protein>
<sequence>MTRTRSYRIFWDKKKFFWKGPPLRTILQLVMPHQPLKLNADDMYFLTDEELEKECGRASMFDLTLSHSATDFKSIYEQNYGTALVWDLSQNPSEQTKRGRTSTVDGSLPTFTTS</sequence>
<feature type="compositionally biased region" description="Polar residues" evidence="1">
    <location>
        <begin position="101"/>
        <end position="114"/>
    </location>
</feature>
<dbReference type="Proteomes" id="UP001642464">
    <property type="component" value="Unassembled WGS sequence"/>
</dbReference>
<proteinExistence type="predicted"/>
<feature type="non-terminal residue" evidence="2">
    <location>
        <position position="1"/>
    </location>
</feature>
<evidence type="ECO:0000256" key="1">
    <source>
        <dbReference type="SAM" id="MobiDB-lite"/>
    </source>
</evidence>
<evidence type="ECO:0000313" key="3">
    <source>
        <dbReference type="Proteomes" id="UP001642464"/>
    </source>
</evidence>
<accession>A0ABP0MRN3</accession>